<evidence type="ECO:0000313" key="2">
    <source>
        <dbReference type="EMBL" id="MFD1564651.1"/>
    </source>
</evidence>
<dbReference type="EMBL" id="JBHUDI010000009">
    <property type="protein sequence ID" value="MFD1564651.1"/>
    <property type="molecule type" value="Genomic_DNA"/>
</dbReference>
<feature type="transmembrane region" description="Helical" evidence="1">
    <location>
        <begin position="23"/>
        <end position="41"/>
    </location>
</feature>
<keyword evidence="3" id="KW-1185">Reference proteome</keyword>
<dbReference type="Proteomes" id="UP001597076">
    <property type="component" value="Unassembled WGS sequence"/>
</dbReference>
<name>A0ABD6BHW9_9EURY</name>
<keyword evidence="1" id="KW-0472">Membrane</keyword>
<sequence>MSSESGSTVRARVQRVLERSQPWAFPTLYLGWAYLFWLPIVA</sequence>
<keyword evidence="1" id="KW-1133">Transmembrane helix</keyword>
<comment type="caution">
    <text evidence="2">The sequence shown here is derived from an EMBL/GenBank/DDBJ whole genome shotgun (WGS) entry which is preliminary data.</text>
</comment>
<gene>
    <name evidence="2" type="ORF">ACFR99_14005</name>
</gene>
<proteinExistence type="predicted"/>
<keyword evidence="1" id="KW-0812">Transmembrane</keyword>
<evidence type="ECO:0000256" key="1">
    <source>
        <dbReference type="SAM" id="Phobius"/>
    </source>
</evidence>
<reference evidence="2 3" key="1">
    <citation type="journal article" date="2019" name="Int. J. Syst. Evol. Microbiol.">
        <title>The Global Catalogue of Microorganisms (GCM) 10K type strain sequencing project: providing services to taxonomists for standard genome sequencing and annotation.</title>
        <authorList>
            <consortium name="The Broad Institute Genomics Platform"/>
            <consortium name="The Broad Institute Genome Sequencing Center for Infectious Disease"/>
            <person name="Wu L."/>
            <person name="Ma J."/>
        </authorList>
    </citation>
    <scope>NUCLEOTIDE SEQUENCE [LARGE SCALE GENOMIC DNA]</scope>
    <source>
        <strain evidence="2 3">CGMCC 1.12230</strain>
    </source>
</reference>
<dbReference type="AlphaFoldDB" id="A0ABD6BHW9"/>
<accession>A0ABD6BHW9</accession>
<dbReference type="RefSeq" id="WP_390288382.1">
    <property type="nucleotide sequence ID" value="NZ_JBHUDI010000009.1"/>
</dbReference>
<protein>
    <submittedName>
        <fullName evidence="2">Uncharacterized protein</fullName>
    </submittedName>
</protein>
<organism evidence="2 3">
    <name type="scientific">Haloarchaeobius amylolyticus</name>
    <dbReference type="NCBI Taxonomy" id="1198296"/>
    <lineage>
        <taxon>Archaea</taxon>
        <taxon>Methanobacteriati</taxon>
        <taxon>Methanobacteriota</taxon>
        <taxon>Stenosarchaea group</taxon>
        <taxon>Halobacteria</taxon>
        <taxon>Halobacteriales</taxon>
        <taxon>Halorubellaceae</taxon>
        <taxon>Haloarchaeobius</taxon>
    </lineage>
</organism>
<evidence type="ECO:0000313" key="3">
    <source>
        <dbReference type="Proteomes" id="UP001597076"/>
    </source>
</evidence>